<keyword evidence="12" id="KW-0753">Steroid metabolism</keyword>
<dbReference type="PANTHER" id="PTHR15451">
    <property type="entry name" value="ERGOSTEROL BIOSYNTHETIC PROTEIN 28-RELATED"/>
    <property type="match status" value="1"/>
</dbReference>
<protein>
    <recommendedName>
        <fullName evidence="16">Ergosterol biosynthesis protein</fullName>
    </recommendedName>
</protein>
<proteinExistence type="inferred from homology"/>
<sequence length="194" mass="21688">MKFPSCSPNIETTTTTTTTTTITIPSHRKQILDEISLNMSLLTTLTTYLPQHDGALPQWLLFISITSLFNTVQCYITLHFNSQIYNSIPKSSTPIPKGASQSFPLTTSATPLSSRTFGTWTLITAIVRLQTAYYISNPQIYQLGYATFIVAWLHFMAEWLVFGTAKMGKGLAGPTLVSTGTLVWMWVQWGFYVK</sequence>
<evidence type="ECO:0000256" key="10">
    <source>
        <dbReference type="ARBA" id="ARBA00023136"/>
    </source>
</evidence>
<organism evidence="14 15">
    <name type="scientific">Monilinia laxa</name>
    <name type="common">Brown rot fungus</name>
    <name type="synonym">Sclerotinia laxa</name>
    <dbReference type="NCBI Taxonomy" id="61186"/>
    <lineage>
        <taxon>Eukaryota</taxon>
        <taxon>Fungi</taxon>
        <taxon>Dikarya</taxon>
        <taxon>Ascomycota</taxon>
        <taxon>Pezizomycotina</taxon>
        <taxon>Leotiomycetes</taxon>
        <taxon>Helotiales</taxon>
        <taxon>Sclerotiniaceae</taxon>
        <taxon>Monilinia</taxon>
    </lineage>
</organism>
<keyword evidence="15" id="KW-1185">Reference proteome</keyword>
<dbReference type="InterPro" id="IPR005352">
    <property type="entry name" value="Erg28"/>
</dbReference>
<keyword evidence="6" id="KW-0752">Steroid biosynthesis</keyword>
<evidence type="ECO:0000256" key="5">
    <source>
        <dbReference type="ARBA" id="ARBA00022824"/>
    </source>
</evidence>
<keyword evidence="3" id="KW-0444">Lipid biosynthesis</keyword>
<keyword evidence="10 13" id="KW-0472">Membrane</keyword>
<evidence type="ECO:0000256" key="12">
    <source>
        <dbReference type="ARBA" id="ARBA00023221"/>
    </source>
</evidence>
<dbReference type="OrthoDB" id="6485510at2759"/>
<dbReference type="Pfam" id="PF03694">
    <property type="entry name" value="Erg28"/>
    <property type="match status" value="1"/>
</dbReference>
<name>A0A5N6JU26_MONLA</name>
<accession>A0A5N6JU26</accession>
<dbReference type="GO" id="GO:0030674">
    <property type="term" value="F:protein-macromolecule adaptor activity"/>
    <property type="evidence" value="ECO:0007669"/>
    <property type="project" value="TreeGrafter"/>
</dbReference>
<feature type="transmembrane region" description="Helical" evidence="13">
    <location>
        <begin position="171"/>
        <end position="192"/>
    </location>
</feature>
<reference evidence="14 15" key="1">
    <citation type="submission" date="2019-06" db="EMBL/GenBank/DDBJ databases">
        <title>Genome Sequence of the Brown Rot Fungal Pathogen Monilinia laxa.</title>
        <authorList>
            <person name="De Miccolis Angelini R.M."/>
            <person name="Landi L."/>
            <person name="Abate D."/>
            <person name="Pollastro S."/>
            <person name="Romanazzi G."/>
            <person name="Faretra F."/>
        </authorList>
    </citation>
    <scope>NUCLEOTIDE SEQUENCE [LARGE SCALE GENOMIC DNA]</scope>
    <source>
        <strain evidence="14 15">Mlax316</strain>
    </source>
</reference>
<keyword evidence="9" id="KW-0443">Lipid metabolism</keyword>
<keyword evidence="11" id="KW-1207">Sterol metabolism</keyword>
<evidence type="ECO:0000256" key="4">
    <source>
        <dbReference type="ARBA" id="ARBA00022692"/>
    </source>
</evidence>
<comment type="caution">
    <text evidence="14">The sequence shown here is derived from an EMBL/GenBank/DDBJ whole genome shotgun (WGS) entry which is preliminary data.</text>
</comment>
<keyword evidence="8" id="KW-0756">Sterol biosynthesis</keyword>
<comment type="similarity">
    <text evidence="2">Belongs to the ERG28 family.</text>
</comment>
<keyword evidence="4 13" id="KW-0812">Transmembrane</keyword>
<keyword evidence="7 13" id="KW-1133">Transmembrane helix</keyword>
<evidence type="ECO:0000256" key="6">
    <source>
        <dbReference type="ARBA" id="ARBA00022955"/>
    </source>
</evidence>
<evidence type="ECO:0000256" key="7">
    <source>
        <dbReference type="ARBA" id="ARBA00022989"/>
    </source>
</evidence>
<comment type="subcellular location">
    <subcellularLocation>
        <location evidence="1">Endoplasmic reticulum membrane</location>
        <topology evidence="1">Multi-pass membrane protein</topology>
    </subcellularLocation>
</comment>
<dbReference type="EMBL" id="VIGI01000013">
    <property type="protein sequence ID" value="KAB8292569.1"/>
    <property type="molecule type" value="Genomic_DNA"/>
</dbReference>
<evidence type="ECO:0000256" key="11">
    <source>
        <dbReference type="ARBA" id="ARBA00023166"/>
    </source>
</evidence>
<dbReference type="GO" id="GO:0016126">
    <property type="term" value="P:sterol biosynthetic process"/>
    <property type="evidence" value="ECO:0007669"/>
    <property type="project" value="UniProtKB-KW"/>
</dbReference>
<evidence type="ECO:0000256" key="1">
    <source>
        <dbReference type="ARBA" id="ARBA00004477"/>
    </source>
</evidence>
<gene>
    <name evidence="14" type="ORF">EYC80_008275</name>
</gene>
<evidence type="ECO:0000313" key="14">
    <source>
        <dbReference type="EMBL" id="KAB8292569.1"/>
    </source>
</evidence>
<feature type="transmembrane region" description="Helical" evidence="13">
    <location>
        <begin position="142"/>
        <end position="162"/>
    </location>
</feature>
<dbReference type="PANTHER" id="PTHR15451:SF19">
    <property type="entry name" value="ERGOSTEROL BIOSYNTHETIC PROTEIN 28 HOMOLOG"/>
    <property type="match status" value="1"/>
</dbReference>
<dbReference type="AlphaFoldDB" id="A0A5N6JU26"/>
<evidence type="ECO:0000256" key="9">
    <source>
        <dbReference type="ARBA" id="ARBA00023098"/>
    </source>
</evidence>
<evidence type="ECO:0008006" key="16">
    <source>
        <dbReference type="Google" id="ProtNLM"/>
    </source>
</evidence>
<evidence type="ECO:0000256" key="2">
    <source>
        <dbReference type="ARBA" id="ARBA00005377"/>
    </source>
</evidence>
<evidence type="ECO:0000256" key="8">
    <source>
        <dbReference type="ARBA" id="ARBA00023011"/>
    </source>
</evidence>
<evidence type="ECO:0000313" key="15">
    <source>
        <dbReference type="Proteomes" id="UP000326757"/>
    </source>
</evidence>
<evidence type="ECO:0000256" key="13">
    <source>
        <dbReference type="SAM" id="Phobius"/>
    </source>
</evidence>
<dbReference type="Proteomes" id="UP000326757">
    <property type="component" value="Unassembled WGS sequence"/>
</dbReference>
<dbReference type="GO" id="GO:0005789">
    <property type="term" value="C:endoplasmic reticulum membrane"/>
    <property type="evidence" value="ECO:0007669"/>
    <property type="project" value="UniProtKB-SubCell"/>
</dbReference>
<keyword evidence="5" id="KW-0256">Endoplasmic reticulum</keyword>
<evidence type="ECO:0000256" key="3">
    <source>
        <dbReference type="ARBA" id="ARBA00022516"/>
    </source>
</evidence>